<dbReference type="RefSeq" id="WP_185067900.1">
    <property type="nucleotide sequence ID" value="NZ_JACHMB010000001.1"/>
</dbReference>
<sequence>MPEPVTPAIAAQAVTHLTNLQELLHALGLHARLLTPDERLPCLRVINPQATALTEIISAAPMDNQWLFWWSWPEPIIDVTDPATAAKRICHVLATTPAGAA</sequence>
<comment type="caution">
    <text evidence="1">The sequence shown here is derived from an EMBL/GenBank/DDBJ whole genome shotgun (WGS) entry which is preliminary data.</text>
</comment>
<proteinExistence type="predicted"/>
<dbReference type="EMBL" id="JACHMB010000001">
    <property type="protein sequence ID" value="MBB5774024.1"/>
    <property type="molecule type" value="Genomic_DNA"/>
</dbReference>
<organism evidence="1 2">
    <name type="scientific">Nonomuraea jabiensis</name>
    <dbReference type="NCBI Taxonomy" id="882448"/>
    <lineage>
        <taxon>Bacteria</taxon>
        <taxon>Bacillati</taxon>
        <taxon>Actinomycetota</taxon>
        <taxon>Actinomycetes</taxon>
        <taxon>Streptosporangiales</taxon>
        <taxon>Streptosporangiaceae</taxon>
        <taxon>Nonomuraea</taxon>
    </lineage>
</organism>
<keyword evidence="2" id="KW-1185">Reference proteome</keyword>
<reference evidence="1 2" key="1">
    <citation type="submission" date="2020-08" db="EMBL/GenBank/DDBJ databases">
        <title>Sequencing the genomes of 1000 actinobacteria strains.</title>
        <authorList>
            <person name="Klenk H.-P."/>
        </authorList>
    </citation>
    <scope>NUCLEOTIDE SEQUENCE [LARGE SCALE GENOMIC DNA]</scope>
    <source>
        <strain evidence="1 2">DSM 45507</strain>
    </source>
</reference>
<evidence type="ECO:0000313" key="1">
    <source>
        <dbReference type="EMBL" id="MBB5774024.1"/>
    </source>
</evidence>
<dbReference type="Proteomes" id="UP000579153">
    <property type="component" value="Unassembled WGS sequence"/>
</dbReference>
<accession>A0A7W9FYW1</accession>
<evidence type="ECO:0000313" key="2">
    <source>
        <dbReference type="Proteomes" id="UP000579153"/>
    </source>
</evidence>
<dbReference type="AlphaFoldDB" id="A0A7W9FYW1"/>
<gene>
    <name evidence="1" type="ORF">HD596_000780</name>
</gene>
<name>A0A7W9FYW1_9ACTN</name>
<protein>
    <submittedName>
        <fullName evidence="1">Uncharacterized protein</fullName>
    </submittedName>
</protein>